<comment type="caution">
    <text evidence="8">The sequence shown here is derived from an EMBL/GenBank/DDBJ whole genome shotgun (WGS) entry which is preliminary data.</text>
</comment>
<sequence length="732" mass="80618">MGDTNGTPEPLIILIVGAGIAGLAAAVGLRRQGHRVTLFERSQLCQEVGSAVHLAPNCVGLLRRLGIEPETFGANRMRGLMDFDERGNMQLDIDLSEYLKKWQHPWFLCHRVALHSALQAAATQPDGPGMPAVLQMGSRVVDVDPTTATITLENGTRFSGDLVLGADGVSSRTRQAVAGDAVKPRPSGKSAFRFMIPRQTMLDNEATRHFADREGYMGLWHANDRRLVMYPCNNNTSMNFVAIHPSELTAAVKEGWTRGGSKEGLIKVMECFGPAIRALLEMVDSSSLKLWTLLDMEQMPTWVKDKLVVLGDAAHPFLPFQGQGGAVAIEDAICLSVLLERGTPKSELPERLALYERIRRDRAHSIQESTRITGANLDDERRKDFNLINFNNFNFDHDEWDNSSHALDRWRWARCSTPPTAWHQPVSFGPVSYAPPAASSAAGLRFTTYLVRFKTSATFLRTLFPSPSFRFAEPGTLVEATWACTEWEQRRVGEPGDRTTESEAGTPSHDWAGATVGLWVHGVEYARRDGSAVCGSFLLVLFVSDAPLRNQSLANGCRWYGDVLGLPAMGCGIQFYAGRCGAVEVSCTWSGHVFLNLRLEDACLYKRIGEIAGELDPPRTSDPLYDHDETDPTLAYRFVPSVGSSRSTGLPKADAEYPVLVRRGPTSVKRSTEQSFRVPMARITVDVGDARSMRGMQHVVAGLAQIPVYGIVEGRLESGTGPRYDLLAERIE</sequence>
<proteinExistence type="inferred from homology"/>
<evidence type="ECO:0000256" key="5">
    <source>
        <dbReference type="ARBA" id="ARBA00023033"/>
    </source>
</evidence>
<dbReference type="InterPro" id="IPR050493">
    <property type="entry name" value="FAD-dep_Monooxygenase_BioMet"/>
</dbReference>
<dbReference type="SUPFAM" id="SSF51905">
    <property type="entry name" value="FAD/NAD(P)-binding domain"/>
    <property type="match status" value="1"/>
</dbReference>
<dbReference type="PRINTS" id="PR00420">
    <property type="entry name" value="RNGMNOXGNASE"/>
</dbReference>
<dbReference type="InterPro" id="IPR036188">
    <property type="entry name" value="FAD/NAD-bd_sf"/>
</dbReference>
<dbReference type="SUPFAM" id="SSF54373">
    <property type="entry name" value="FAD-linked reductases, C-terminal domain"/>
    <property type="match status" value="1"/>
</dbReference>
<dbReference type="Gene3D" id="2.40.400.10">
    <property type="entry name" value="Acetoacetate decarboxylase-like"/>
    <property type="match status" value="1"/>
</dbReference>
<protein>
    <recommendedName>
        <fullName evidence="7">FAD-binding domain-containing protein</fullName>
    </recommendedName>
</protein>
<dbReference type="Proteomes" id="UP001586593">
    <property type="component" value="Unassembled WGS sequence"/>
</dbReference>
<keyword evidence="4" id="KW-0560">Oxidoreductase</keyword>
<evidence type="ECO:0000313" key="8">
    <source>
        <dbReference type="EMBL" id="KAL1865425.1"/>
    </source>
</evidence>
<dbReference type="PANTHER" id="PTHR13789">
    <property type="entry name" value="MONOOXYGENASE"/>
    <property type="match status" value="1"/>
</dbReference>
<keyword evidence="2" id="KW-0285">Flavoprotein</keyword>
<evidence type="ECO:0000256" key="4">
    <source>
        <dbReference type="ARBA" id="ARBA00023002"/>
    </source>
</evidence>
<reference evidence="8 9" key="1">
    <citation type="journal article" date="2024" name="Commun. Biol.">
        <title>Comparative genomic analysis of thermophilic fungi reveals convergent evolutionary adaptations and gene losses.</title>
        <authorList>
            <person name="Steindorff A.S."/>
            <person name="Aguilar-Pontes M.V."/>
            <person name="Robinson A.J."/>
            <person name="Andreopoulos B."/>
            <person name="LaButti K."/>
            <person name="Kuo A."/>
            <person name="Mondo S."/>
            <person name="Riley R."/>
            <person name="Otillar R."/>
            <person name="Haridas S."/>
            <person name="Lipzen A."/>
            <person name="Grimwood J."/>
            <person name="Schmutz J."/>
            <person name="Clum A."/>
            <person name="Reid I.D."/>
            <person name="Moisan M.C."/>
            <person name="Butler G."/>
            <person name="Nguyen T.T.M."/>
            <person name="Dewar K."/>
            <person name="Conant G."/>
            <person name="Drula E."/>
            <person name="Henrissat B."/>
            <person name="Hansel C."/>
            <person name="Singer S."/>
            <person name="Hutchinson M.I."/>
            <person name="de Vries R.P."/>
            <person name="Natvig D.O."/>
            <person name="Powell A.J."/>
            <person name="Tsang A."/>
            <person name="Grigoriev I.V."/>
        </authorList>
    </citation>
    <scope>NUCLEOTIDE SEQUENCE [LARGE SCALE GENOMIC DNA]</scope>
    <source>
        <strain evidence="8 9">ATCC 24622</strain>
    </source>
</reference>
<dbReference type="InterPro" id="IPR002938">
    <property type="entry name" value="FAD-bd"/>
</dbReference>
<accession>A0ABR3WPR3</accession>
<keyword evidence="6" id="KW-0812">Transmembrane</keyword>
<evidence type="ECO:0000256" key="1">
    <source>
        <dbReference type="ARBA" id="ARBA00007992"/>
    </source>
</evidence>
<keyword evidence="9" id="KW-1185">Reference proteome</keyword>
<name>A0ABR3WPR3_9PEZI</name>
<feature type="transmembrane region" description="Helical" evidence="6">
    <location>
        <begin position="12"/>
        <end position="29"/>
    </location>
</feature>
<organism evidence="8 9">
    <name type="scientific">Phialemonium thermophilum</name>
    <dbReference type="NCBI Taxonomy" id="223376"/>
    <lineage>
        <taxon>Eukaryota</taxon>
        <taxon>Fungi</taxon>
        <taxon>Dikarya</taxon>
        <taxon>Ascomycota</taxon>
        <taxon>Pezizomycotina</taxon>
        <taxon>Sordariomycetes</taxon>
        <taxon>Sordariomycetidae</taxon>
        <taxon>Cephalothecales</taxon>
        <taxon>Cephalothecaceae</taxon>
        <taxon>Phialemonium</taxon>
    </lineage>
</organism>
<dbReference type="PANTHER" id="PTHR13789:SF261">
    <property type="entry name" value="HYDROXYLASE, PUTATIVE (AFU_ORTHOLOGUE AFUA_7G00590)-RELATED"/>
    <property type="match status" value="1"/>
</dbReference>
<evidence type="ECO:0000256" key="6">
    <source>
        <dbReference type="SAM" id="Phobius"/>
    </source>
</evidence>
<dbReference type="InterPro" id="IPR023375">
    <property type="entry name" value="ADC_dom_sf"/>
</dbReference>
<keyword evidence="6" id="KW-1133">Transmembrane helix</keyword>
<dbReference type="Gene3D" id="3.50.50.60">
    <property type="entry name" value="FAD/NAD(P)-binding domain"/>
    <property type="match status" value="1"/>
</dbReference>
<evidence type="ECO:0000259" key="7">
    <source>
        <dbReference type="Pfam" id="PF01494"/>
    </source>
</evidence>
<evidence type="ECO:0000313" key="9">
    <source>
        <dbReference type="Proteomes" id="UP001586593"/>
    </source>
</evidence>
<evidence type="ECO:0000256" key="2">
    <source>
        <dbReference type="ARBA" id="ARBA00022630"/>
    </source>
</evidence>
<dbReference type="SUPFAM" id="SSF160104">
    <property type="entry name" value="Acetoacetate decarboxylase-like"/>
    <property type="match status" value="1"/>
</dbReference>
<evidence type="ECO:0000256" key="3">
    <source>
        <dbReference type="ARBA" id="ARBA00022827"/>
    </source>
</evidence>
<dbReference type="Pfam" id="PF01494">
    <property type="entry name" value="FAD_binding_3"/>
    <property type="match status" value="1"/>
</dbReference>
<dbReference type="EMBL" id="JAZHXJ010000296">
    <property type="protein sequence ID" value="KAL1865425.1"/>
    <property type="molecule type" value="Genomic_DNA"/>
</dbReference>
<keyword evidence="5" id="KW-0503">Monooxygenase</keyword>
<keyword evidence="3" id="KW-0274">FAD</keyword>
<feature type="domain" description="FAD-binding" evidence="7">
    <location>
        <begin position="13"/>
        <end position="366"/>
    </location>
</feature>
<keyword evidence="6" id="KW-0472">Membrane</keyword>
<comment type="similarity">
    <text evidence="1">Belongs to the paxM FAD-dependent monooxygenase family.</text>
</comment>
<gene>
    <name evidence="8" type="ORF">VTK73DRAFT_5255</name>
</gene>